<sequence length="263" mass="29605">MLDEAAPPAPPKQGEIMEKKKRKDKNAVAKRVVQSLMEGSFLLHIIDKMIQMENMERFDESFTAYLELEHYLFAHSKAMDLCQAKAFGALQKARVEIEKVLTEVDYLKKASEIQSAKFEYHRKALRKEEEAVKGLKAALSLAEEKRKKVEEEVDAERERAIKAFKSSKAMKDIKIAFTREAFLEGFEICMERIVKNFLDVNLDLLMDELGKEADPFDAGIISPMAEPTPEAFELAVAAPKSALKYGIMGKALTSTAVAPSKVE</sequence>
<dbReference type="Proteomes" id="UP000797356">
    <property type="component" value="Chromosome 11"/>
</dbReference>
<evidence type="ECO:0000313" key="4">
    <source>
        <dbReference type="Proteomes" id="UP000797356"/>
    </source>
</evidence>
<dbReference type="EMBL" id="CM017882">
    <property type="protein sequence ID" value="KAG1363510.1"/>
    <property type="molecule type" value="Genomic_DNA"/>
</dbReference>
<dbReference type="AlphaFoldDB" id="A0A8K0IP14"/>
<organism evidence="3 4">
    <name type="scientific">Cocos nucifera</name>
    <name type="common">Coconut palm</name>
    <dbReference type="NCBI Taxonomy" id="13894"/>
    <lineage>
        <taxon>Eukaryota</taxon>
        <taxon>Viridiplantae</taxon>
        <taxon>Streptophyta</taxon>
        <taxon>Embryophyta</taxon>
        <taxon>Tracheophyta</taxon>
        <taxon>Spermatophyta</taxon>
        <taxon>Magnoliopsida</taxon>
        <taxon>Liliopsida</taxon>
        <taxon>Arecaceae</taxon>
        <taxon>Arecoideae</taxon>
        <taxon>Cocoseae</taxon>
        <taxon>Attaleinae</taxon>
        <taxon>Cocos</taxon>
    </lineage>
</organism>
<feature type="coiled-coil region" evidence="1">
    <location>
        <begin position="90"/>
        <end position="159"/>
    </location>
</feature>
<feature type="region of interest" description="Disordered" evidence="2">
    <location>
        <begin position="1"/>
        <end position="23"/>
    </location>
</feature>
<name>A0A8K0IP14_COCNU</name>
<evidence type="ECO:0000313" key="3">
    <source>
        <dbReference type="EMBL" id="KAG1363510.1"/>
    </source>
</evidence>
<accession>A0A8K0IP14</accession>
<keyword evidence="4" id="KW-1185">Reference proteome</keyword>
<comment type="caution">
    <text evidence="3">The sequence shown here is derived from an EMBL/GenBank/DDBJ whole genome shotgun (WGS) entry which is preliminary data.</text>
</comment>
<evidence type="ECO:0000256" key="2">
    <source>
        <dbReference type="SAM" id="MobiDB-lite"/>
    </source>
</evidence>
<evidence type="ECO:0000256" key="1">
    <source>
        <dbReference type="SAM" id="Coils"/>
    </source>
</evidence>
<proteinExistence type="predicted"/>
<reference evidence="3" key="2">
    <citation type="submission" date="2019-07" db="EMBL/GenBank/DDBJ databases">
        <authorList>
            <person name="Yang Y."/>
            <person name="Bocs S."/>
            <person name="Baudouin L."/>
        </authorList>
    </citation>
    <scope>NUCLEOTIDE SEQUENCE</scope>
    <source>
        <tissue evidence="3">Spear leaf of Hainan Tall coconut</tissue>
    </source>
</reference>
<keyword evidence="1" id="KW-0175">Coiled coil</keyword>
<reference evidence="3" key="1">
    <citation type="journal article" date="2017" name="Gigascience">
        <title>The genome draft of coconut (Cocos nucifera).</title>
        <authorList>
            <person name="Xiao Y."/>
            <person name="Xu P."/>
            <person name="Fan H."/>
            <person name="Baudouin L."/>
            <person name="Xia W."/>
            <person name="Bocs S."/>
            <person name="Xu J."/>
            <person name="Li Q."/>
            <person name="Guo A."/>
            <person name="Zhou L."/>
            <person name="Li J."/>
            <person name="Wu Y."/>
            <person name="Ma Z."/>
            <person name="Armero A."/>
            <person name="Issali A.E."/>
            <person name="Liu N."/>
            <person name="Peng M."/>
            <person name="Yang Y."/>
        </authorList>
    </citation>
    <scope>NUCLEOTIDE SEQUENCE</scope>
    <source>
        <tissue evidence="3">Spear leaf of Hainan Tall coconut</tissue>
    </source>
</reference>
<gene>
    <name evidence="3" type="ORF">COCNU_11G003370</name>
</gene>
<protein>
    <submittedName>
        <fullName evidence="3">Uncharacterized protein</fullName>
    </submittedName>
</protein>